<dbReference type="Pfam" id="PF05356">
    <property type="entry name" value="Phage_Coat_B"/>
    <property type="match status" value="1"/>
</dbReference>
<evidence type="ECO:0000313" key="3">
    <source>
        <dbReference type="EMBL" id="PYE79348.1"/>
    </source>
</evidence>
<keyword evidence="1" id="KW-0812">Transmembrane</keyword>
<protein>
    <submittedName>
        <fullName evidence="3">Virion coat protein B</fullName>
    </submittedName>
</protein>
<dbReference type="RefSeq" id="WP_110464331.1">
    <property type="nucleotide sequence ID" value="NZ_JAMOFZ010000001.1"/>
</dbReference>
<comment type="caution">
    <text evidence="3">The sequence shown here is derived from an EMBL/GenBank/DDBJ whole genome shotgun (WGS) entry which is preliminary data.</text>
</comment>
<sequence>MNKEILTQKRLQIVAVVATVVAMVAPAAHADALTIDTSGVVATINSGVAVVSSLGLAVLSLVVVVKLFGWVRGALR</sequence>
<keyword evidence="2" id="KW-0732">Signal</keyword>
<keyword evidence="1" id="KW-0472">Membrane</keyword>
<proteinExistence type="predicted"/>
<dbReference type="AlphaFoldDB" id="A0A318SLI4"/>
<gene>
    <name evidence="3" type="ORF">DFQ15_10279</name>
</gene>
<reference evidence="3 4" key="1">
    <citation type="submission" date="2018-06" db="EMBL/GenBank/DDBJ databases">
        <title>Genomic Encyclopedia of Type Strains, Phase III (KMG-III): the genomes of soil and plant-associated and newly described type strains.</title>
        <authorList>
            <person name="Whitman W."/>
        </authorList>
    </citation>
    <scope>NUCLEOTIDE SEQUENCE [LARGE SCALE GENOMIC DNA]</scope>
    <source>
        <strain evidence="3 4">CECT 7646</strain>
    </source>
</reference>
<feature type="chain" id="PRO_5016464034" evidence="2">
    <location>
        <begin position="31"/>
        <end position="76"/>
    </location>
</feature>
<name>A0A318SLI4_9BURK</name>
<evidence type="ECO:0000256" key="1">
    <source>
        <dbReference type="SAM" id="Phobius"/>
    </source>
</evidence>
<keyword evidence="4" id="KW-1185">Reference proteome</keyword>
<feature type="transmembrane region" description="Helical" evidence="1">
    <location>
        <begin position="46"/>
        <end position="71"/>
    </location>
</feature>
<evidence type="ECO:0000256" key="2">
    <source>
        <dbReference type="SAM" id="SignalP"/>
    </source>
</evidence>
<dbReference type="InterPro" id="IPR008020">
    <property type="entry name" value="G8P"/>
</dbReference>
<keyword evidence="1" id="KW-1133">Transmembrane helix</keyword>
<accession>A0A318SLI4</accession>
<keyword evidence="3" id="KW-0167">Capsid protein</keyword>
<organism evidence="3 4">
    <name type="scientific">Xylophilus ampelinus</name>
    <dbReference type="NCBI Taxonomy" id="54067"/>
    <lineage>
        <taxon>Bacteria</taxon>
        <taxon>Pseudomonadati</taxon>
        <taxon>Pseudomonadota</taxon>
        <taxon>Betaproteobacteria</taxon>
        <taxon>Burkholderiales</taxon>
        <taxon>Xylophilus</taxon>
    </lineage>
</organism>
<dbReference type="SUPFAM" id="SSF57987">
    <property type="entry name" value="Inovirus (filamentous phage) major coat protein"/>
    <property type="match status" value="1"/>
</dbReference>
<feature type="signal peptide" evidence="2">
    <location>
        <begin position="1"/>
        <end position="30"/>
    </location>
</feature>
<keyword evidence="3" id="KW-0946">Virion</keyword>
<dbReference type="Proteomes" id="UP000247540">
    <property type="component" value="Unassembled WGS sequence"/>
</dbReference>
<dbReference type="EMBL" id="QJTC01000002">
    <property type="protein sequence ID" value="PYE79348.1"/>
    <property type="molecule type" value="Genomic_DNA"/>
</dbReference>
<evidence type="ECO:0000313" key="4">
    <source>
        <dbReference type="Proteomes" id="UP000247540"/>
    </source>
</evidence>